<keyword evidence="2" id="KW-0251">Elongation factor</keyword>
<dbReference type="KEGG" id="soh:D1869_13515"/>
<dbReference type="RefSeq" id="WP_156015582.1">
    <property type="nucleotide sequence ID" value="NZ_CP045484.1"/>
</dbReference>
<keyword evidence="2" id="KW-0648">Protein biosynthesis</keyword>
<reference evidence="1 4" key="2">
    <citation type="submission" date="2020-08" db="EMBL/GenBank/DDBJ databases">
        <title>Genomic Encyclopedia of Type Strains, Phase IV (KMG-IV): sequencing the most valuable type-strain genomes for metagenomic binning, comparative biology and taxonomic classification.</title>
        <authorList>
            <person name="Goeker M."/>
        </authorList>
    </citation>
    <scope>NUCLEOTIDE SEQUENCE [LARGE SCALE GENOMIC DNA]</scope>
    <source>
        <strain evidence="1 4">DSM 12421</strain>
    </source>
</reference>
<dbReference type="InterPro" id="IPR009000">
    <property type="entry name" value="Transl_B-barrel_sf"/>
</dbReference>
<protein>
    <submittedName>
        <fullName evidence="1 2">Translation elongation factor</fullName>
    </submittedName>
</protein>
<proteinExistence type="predicted"/>
<organism evidence="2 3">
    <name type="scientific">Sulfurisphaera ohwakuensis</name>
    <dbReference type="NCBI Taxonomy" id="69656"/>
    <lineage>
        <taxon>Archaea</taxon>
        <taxon>Thermoproteota</taxon>
        <taxon>Thermoprotei</taxon>
        <taxon>Sulfolobales</taxon>
        <taxon>Sulfolobaceae</taxon>
        <taxon>Sulfurisphaera</taxon>
    </lineage>
</organism>
<dbReference type="EMBL" id="CP045484">
    <property type="protein sequence ID" value="QGR18093.1"/>
    <property type="molecule type" value="Genomic_DNA"/>
</dbReference>
<name>A0A650CK46_SULOH</name>
<sequence length="286" mass="31616">MLKGSIITVLSSDEKDALSLAEKLGKKTENQIYYRKIGDLVRSILVPSPQKILDQAEALSVSSFFYLRMPKITAVEGELALMAEASGIRGIVLPDDTETFNKVFKELSISSMVSEFKEEDVEVKDRGYVYIDRAFNVKGVGVVVLGFALTQVNVHDKLIALPMKKEVEVKSIQVLDEDQEGVLPGTRIGFALRNVKLEDIEGVTALIKPGIKLVNRVKYRKFKWSSEAQNVHMVAGGFKVMGSISGDEIILNGEIPETIERGIIINVNAKPKTPRVFGYTELNPST</sequence>
<dbReference type="AlphaFoldDB" id="A0A650CK46"/>
<evidence type="ECO:0000313" key="2">
    <source>
        <dbReference type="EMBL" id="QGR18093.1"/>
    </source>
</evidence>
<dbReference type="Gene3D" id="2.40.30.10">
    <property type="entry name" value="Translation factors"/>
    <property type="match status" value="1"/>
</dbReference>
<dbReference type="EMBL" id="JACHFY010000042">
    <property type="protein sequence ID" value="MBB5255102.1"/>
    <property type="molecule type" value="Genomic_DNA"/>
</dbReference>
<gene>
    <name evidence="2" type="ORF">D1869_13515</name>
    <name evidence="1" type="ORF">HNQ62_002877</name>
</gene>
<keyword evidence="3" id="KW-1185">Reference proteome</keyword>
<dbReference type="Proteomes" id="UP000427373">
    <property type="component" value="Chromosome"/>
</dbReference>
<dbReference type="SUPFAM" id="SSF50447">
    <property type="entry name" value="Translation proteins"/>
    <property type="match status" value="1"/>
</dbReference>
<dbReference type="GeneID" id="42802282"/>
<dbReference type="OrthoDB" id="30874at2157"/>
<dbReference type="Proteomes" id="UP000582213">
    <property type="component" value="Unassembled WGS sequence"/>
</dbReference>
<reference evidence="2 3" key="1">
    <citation type="submission" date="2019-10" db="EMBL/GenBank/DDBJ databases">
        <title>Genome Sequences from Six Type Strain Members of the Archaeal Family Sulfolobaceae: Acidianus ambivalens, Acidianus infernus, Metallosphaera prunae, Stygiolobus azoricus, Sulfolobus metallicus, and Sulfurisphaera ohwakuensis.</title>
        <authorList>
            <person name="Counts J.A."/>
            <person name="Kelly R.M."/>
        </authorList>
    </citation>
    <scope>NUCLEOTIDE SEQUENCE [LARGE SCALE GENOMIC DNA]</scope>
    <source>
        <strain evidence="2 3">TA-1</strain>
    </source>
</reference>
<evidence type="ECO:0000313" key="4">
    <source>
        <dbReference type="Proteomes" id="UP000582213"/>
    </source>
</evidence>
<evidence type="ECO:0000313" key="3">
    <source>
        <dbReference type="Proteomes" id="UP000427373"/>
    </source>
</evidence>
<evidence type="ECO:0000313" key="1">
    <source>
        <dbReference type="EMBL" id="MBB5255102.1"/>
    </source>
</evidence>
<accession>A0A650CK46</accession>
<dbReference type="GO" id="GO:0003746">
    <property type="term" value="F:translation elongation factor activity"/>
    <property type="evidence" value="ECO:0007669"/>
    <property type="project" value="UniProtKB-KW"/>
</dbReference>